<name>A0A189PG45_AERSS</name>
<evidence type="ECO:0000313" key="3">
    <source>
        <dbReference type="EMBL" id="ALL42161.1"/>
    </source>
</evidence>
<evidence type="ECO:0000259" key="2">
    <source>
        <dbReference type="Pfam" id="PF15978"/>
    </source>
</evidence>
<keyword evidence="3" id="KW-0614">Plasmid</keyword>
<dbReference type="OMA" id="WPCLNKA"/>
<sequence>MLTSVSPTYIPGESAYSWVSQCFVHSAYSDRNRFCERLFHRPAIRLHPVLPGHIEVTAQAAGVDPQYLLHYGTGFPLYAFALDEQSQVHALAAAMLGEGRGIIALSGQAASKLHFGGVCLKWCPACLRGDEQVVGCGYWHTAHQLYGVTACETHQLRLHTLVAGAGGIDRRLFLPDPAIPCEPSRPSAHEIYLSAYITALHRHLCVQSPTESLAELYQRWLGQQGYLTARGHLRSQALLQAMTEFWQGLFADITPIVPPGLANYRYVSGLVHGDRSHHYLKHVMLMAFVSRSPAEFFSIEAQQVLPVPPARDAQAAERAVLRWLAEPLSMRQIARHTGYSVGYIKQLALRHNHPVEHRIQRITAAVAQGIWRQAFMGVSRQQIAHCHGVSVGAVEAIIQSHQGLSDWRRHLGRVRKLREHRDTLTTYLAQHVHASRGVIEQACRTAFSWLYQHDRVWLYQQLPAPKRAVHHPSVDWAQRDLELAARLGQLAAQARSLSALERALGKPDWLRKYKARLPLSYALAVRLVAAYAAQHAKP</sequence>
<dbReference type="Pfam" id="PF06527">
    <property type="entry name" value="TniQ"/>
    <property type="match status" value="1"/>
</dbReference>
<evidence type="ECO:0000259" key="1">
    <source>
        <dbReference type="Pfam" id="PF06527"/>
    </source>
</evidence>
<feature type="domain" description="Transposon Tn7 transposition protein TnsD C-terminal" evidence="2">
    <location>
        <begin position="207"/>
        <end position="521"/>
    </location>
</feature>
<dbReference type="Pfam" id="PF15978">
    <property type="entry name" value="TnsD"/>
    <property type="match status" value="1"/>
</dbReference>
<protein>
    <submittedName>
        <fullName evidence="3">Uncharacterized protein</fullName>
    </submittedName>
</protein>
<dbReference type="PATRIC" id="fig|29491.15.peg.115"/>
<organism evidence="3">
    <name type="scientific">Aeromonas salmonicida subsp. salmonicida</name>
    <dbReference type="NCBI Taxonomy" id="29491"/>
    <lineage>
        <taxon>Bacteria</taxon>
        <taxon>Pseudomonadati</taxon>
        <taxon>Pseudomonadota</taxon>
        <taxon>Gammaproteobacteria</taxon>
        <taxon>Aeromonadales</taxon>
        <taxon>Aeromonadaceae</taxon>
        <taxon>Aeromonas</taxon>
    </lineage>
</organism>
<reference evidence="3" key="1">
    <citation type="submission" date="2015-06" db="EMBL/GenBank/DDBJ databases">
        <title>Antimicrobial resistance-carrying plasmid pAsa4 variants found in Aeromonas salmonicida subsp. salmonicida: general architecture, construction blocks and gene elimination.</title>
        <authorList>
            <person name="Tanaka K.H."/>
            <person name="Vincent A.T."/>
            <person name="Trudel M.V."/>
            <person name="Paquet V.E."/>
            <person name="Frenette M."/>
            <person name="Charette S.J."/>
        </authorList>
    </citation>
    <scope>NUCLEOTIDE SEQUENCE</scope>
    <source>
        <strain evidence="3">01-B522</strain>
        <plasmid evidence="3">pAsa4b</plasmid>
    </source>
</reference>
<dbReference type="AlphaFoldDB" id="A0A189PG45"/>
<dbReference type="InterPro" id="IPR032750">
    <property type="entry name" value="TnsD_C"/>
</dbReference>
<accession>A0A189PG45</accession>
<dbReference type="InterPro" id="IPR009492">
    <property type="entry name" value="TniQ"/>
</dbReference>
<proteinExistence type="predicted"/>
<dbReference type="EMBL" id="KT033469">
    <property type="protein sequence ID" value="ALL42161.1"/>
    <property type="molecule type" value="Genomic_DNA"/>
</dbReference>
<geneLocation type="plasmid" evidence="3">
    <name>pAsa4b</name>
</geneLocation>
<feature type="domain" description="TniQ" evidence="1">
    <location>
        <begin position="7"/>
        <end position="158"/>
    </location>
</feature>